<proteinExistence type="predicted"/>
<gene>
    <name evidence="1" type="ORF">PIB30_026790</name>
</gene>
<sequence length="114" mass="12528">MPMNFNLNDPPVLSLGLFGTEFNTAETAVVNEMVTNRETLQDQTLKRKRLGNIKFEATLVATPAQYQPPHCLTAFSTGFPLHPAHRGVLVGSDDGHTVYYEYCLLPTDVTASSS</sequence>
<reference evidence="1 2" key="1">
    <citation type="journal article" date="2023" name="Plants (Basel)">
        <title>Bridging the Gap: Combining Genomics and Transcriptomics Approaches to Understand Stylosanthes scabra, an Orphan Legume from the Brazilian Caatinga.</title>
        <authorList>
            <person name="Ferreira-Neto J.R.C."/>
            <person name="da Silva M.D."/>
            <person name="Binneck E."/>
            <person name="de Melo N.F."/>
            <person name="da Silva R.H."/>
            <person name="de Melo A.L.T.M."/>
            <person name="Pandolfi V."/>
            <person name="Bustamante F.O."/>
            <person name="Brasileiro-Vidal A.C."/>
            <person name="Benko-Iseppon A.M."/>
        </authorList>
    </citation>
    <scope>NUCLEOTIDE SEQUENCE [LARGE SCALE GENOMIC DNA]</scope>
    <source>
        <tissue evidence="1">Leaves</tissue>
    </source>
</reference>
<evidence type="ECO:0000313" key="1">
    <source>
        <dbReference type="EMBL" id="MED6206461.1"/>
    </source>
</evidence>
<accession>A0ABU6Y943</accession>
<name>A0ABU6Y943_9FABA</name>
<dbReference type="EMBL" id="JASCZI010241757">
    <property type="protein sequence ID" value="MED6206461.1"/>
    <property type="molecule type" value="Genomic_DNA"/>
</dbReference>
<protein>
    <submittedName>
        <fullName evidence="1">Uncharacterized protein</fullName>
    </submittedName>
</protein>
<keyword evidence="2" id="KW-1185">Reference proteome</keyword>
<evidence type="ECO:0000313" key="2">
    <source>
        <dbReference type="Proteomes" id="UP001341840"/>
    </source>
</evidence>
<comment type="caution">
    <text evidence="1">The sequence shown here is derived from an EMBL/GenBank/DDBJ whole genome shotgun (WGS) entry which is preliminary data.</text>
</comment>
<organism evidence="1 2">
    <name type="scientific">Stylosanthes scabra</name>
    <dbReference type="NCBI Taxonomy" id="79078"/>
    <lineage>
        <taxon>Eukaryota</taxon>
        <taxon>Viridiplantae</taxon>
        <taxon>Streptophyta</taxon>
        <taxon>Embryophyta</taxon>
        <taxon>Tracheophyta</taxon>
        <taxon>Spermatophyta</taxon>
        <taxon>Magnoliopsida</taxon>
        <taxon>eudicotyledons</taxon>
        <taxon>Gunneridae</taxon>
        <taxon>Pentapetalae</taxon>
        <taxon>rosids</taxon>
        <taxon>fabids</taxon>
        <taxon>Fabales</taxon>
        <taxon>Fabaceae</taxon>
        <taxon>Papilionoideae</taxon>
        <taxon>50 kb inversion clade</taxon>
        <taxon>dalbergioids sensu lato</taxon>
        <taxon>Dalbergieae</taxon>
        <taxon>Pterocarpus clade</taxon>
        <taxon>Stylosanthes</taxon>
    </lineage>
</organism>
<dbReference type="Proteomes" id="UP001341840">
    <property type="component" value="Unassembled WGS sequence"/>
</dbReference>